<name>A0A6J7WBI0_9CAUD</name>
<gene>
    <name evidence="12" type="ORF">UFOVP151_6</name>
</gene>
<keyword evidence="5" id="KW-1188">Viral release from host cell</keyword>
<feature type="region of interest" description="Disordered" evidence="11">
    <location>
        <begin position="526"/>
        <end position="549"/>
    </location>
</feature>
<evidence type="ECO:0000256" key="11">
    <source>
        <dbReference type="SAM" id="MobiDB-lite"/>
    </source>
</evidence>
<protein>
    <submittedName>
        <fullName evidence="12">Head-to-tail connector protein, podovirus-type</fullName>
    </submittedName>
</protein>
<evidence type="ECO:0000256" key="1">
    <source>
        <dbReference type="ARBA" id="ARBA00003421"/>
    </source>
</evidence>
<keyword evidence="10" id="KW-1160">Virus entry into host cell</keyword>
<evidence type="ECO:0000256" key="9">
    <source>
        <dbReference type="ARBA" id="ARBA00023219"/>
    </source>
</evidence>
<evidence type="ECO:0000256" key="5">
    <source>
        <dbReference type="ARBA" id="ARBA00022612"/>
    </source>
</evidence>
<keyword evidence="6" id="KW-0946">Virion</keyword>
<evidence type="ECO:0000256" key="8">
    <source>
        <dbReference type="ARBA" id="ARBA00023009"/>
    </source>
</evidence>
<accession>A0A6J7WBI0</accession>
<evidence type="ECO:0000256" key="10">
    <source>
        <dbReference type="ARBA" id="ARBA00023296"/>
    </source>
</evidence>
<comment type="subcellular location">
    <subcellularLocation>
        <location evidence="2">Virion</location>
    </subcellularLocation>
</comment>
<sequence length="567" mass="63510">MSEFTGDNQSNPKSPRRDQLYTRWGQLKSERASWWAHWKDISDNLLPRSGRFFIQDRDKGYRRHNNIYDSTGTKALRVLAAGMMSGMTSPARPWFRLGTADPEMAKSAAVKIWLDQVTRMMLEIFQKSNTYRAFHQMYEELGAFGTAASIVLPDYSKVIHHYPLTTGEYCIATDYQGRVNTLYREFQKTVHELVGEFGLDNVSPTVKGMYDRGNLDQWITIVHAIEPRADRDPAMRDSKNMPYASLYFEVGGKQNQFLRESGFQEFPAIVPRWATAGGDIYGNSPGMEALGDIKQLQHEQLRKAQGIDYKTKPPLQVPTSMKNRDVETLPGGISYVDAAGPNGGIQTAFEVNLDLSHLLADIQDVRGRIQGSFYADLFLMLANQTDSRMTATEVAERHEEKLLMLGPVLERLQNEMLDPFIEMTFSRMLAAGVVPPPPPELQGQDLNVEFVSMLAQAQRAVGTNSIDRFVNTLGQVATIKPDVLDKIDSDKWADIYSDMLGVDPQLIVPSDKVALVRQARAEQQQKQQQMEQAQQGSVAAKNLASADTSGQNALTDVTKMFSGYTGA</sequence>
<keyword evidence="7" id="KW-0118">Viral capsid assembly</keyword>
<keyword evidence="3" id="KW-1244">Viral short tail ejection system</keyword>
<dbReference type="GO" id="GO:0044423">
    <property type="term" value="C:virion component"/>
    <property type="evidence" value="ECO:0007669"/>
    <property type="project" value="UniProtKB-KW"/>
</dbReference>
<comment type="function">
    <text evidence="1">Forms the portal vertex of the capsid. This portal plays critical roles in head assembly, genome packaging, neck/tail attachment, and genome ejection. The portal protein multimerizes as a single ring-shaped homododecamer arranged around a central channel.</text>
</comment>
<proteinExistence type="predicted"/>
<evidence type="ECO:0000256" key="7">
    <source>
        <dbReference type="ARBA" id="ARBA00022950"/>
    </source>
</evidence>
<evidence type="ECO:0000256" key="2">
    <source>
        <dbReference type="ARBA" id="ARBA00004328"/>
    </source>
</evidence>
<dbReference type="EMBL" id="LR798201">
    <property type="protein sequence ID" value="CAB5162142.1"/>
    <property type="molecule type" value="Genomic_DNA"/>
</dbReference>
<dbReference type="InterPro" id="IPR020991">
    <property type="entry name" value="Connector_podovirus"/>
</dbReference>
<keyword evidence="9" id="KW-0231">Viral genome packaging</keyword>
<organism evidence="12">
    <name type="scientific">uncultured Caudovirales phage</name>
    <dbReference type="NCBI Taxonomy" id="2100421"/>
    <lineage>
        <taxon>Viruses</taxon>
        <taxon>Duplodnaviria</taxon>
        <taxon>Heunggongvirae</taxon>
        <taxon>Uroviricota</taxon>
        <taxon>Caudoviricetes</taxon>
        <taxon>Peduoviridae</taxon>
        <taxon>Maltschvirus</taxon>
        <taxon>Maltschvirus maltsch</taxon>
    </lineage>
</organism>
<evidence type="ECO:0000256" key="4">
    <source>
        <dbReference type="ARBA" id="ARBA00022595"/>
    </source>
</evidence>
<feature type="compositionally biased region" description="Low complexity" evidence="11">
    <location>
        <begin position="526"/>
        <end position="535"/>
    </location>
</feature>
<evidence type="ECO:0000313" key="12">
    <source>
        <dbReference type="EMBL" id="CAB5162142.1"/>
    </source>
</evidence>
<keyword evidence="4" id="KW-1162">Viral penetration into host cytoplasm</keyword>
<keyword evidence="8" id="KW-1171">Viral genome ejection through host cell envelope</keyword>
<evidence type="ECO:0000256" key="3">
    <source>
        <dbReference type="ARBA" id="ARBA00022470"/>
    </source>
</evidence>
<reference evidence="12" key="1">
    <citation type="submission" date="2020-05" db="EMBL/GenBank/DDBJ databases">
        <authorList>
            <person name="Chiriac C."/>
            <person name="Salcher M."/>
            <person name="Ghai R."/>
            <person name="Kavagutti S V."/>
        </authorList>
    </citation>
    <scope>NUCLEOTIDE SEQUENCE</scope>
</reference>
<evidence type="ECO:0000256" key="6">
    <source>
        <dbReference type="ARBA" id="ARBA00022844"/>
    </source>
</evidence>
<dbReference type="Pfam" id="PF12236">
    <property type="entry name" value="Head-tail_con"/>
    <property type="match status" value="1"/>
</dbReference>
<dbReference type="GO" id="GO:0099002">
    <property type="term" value="P:symbiont genome ejection through host cell envelope, short tail mechanism"/>
    <property type="evidence" value="ECO:0007669"/>
    <property type="project" value="UniProtKB-KW"/>
</dbReference>